<dbReference type="Pfam" id="PF01432">
    <property type="entry name" value="Peptidase_M3"/>
    <property type="match status" value="1"/>
</dbReference>
<evidence type="ECO:0000256" key="5">
    <source>
        <dbReference type="ARBA" id="ARBA00022833"/>
    </source>
</evidence>
<name>A0ABU0W6S3_9GAMM</name>
<evidence type="ECO:0000259" key="10">
    <source>
        <dbReference type="Pfam" id="PF01432"/>
    </source>
</evidence>
<evidence type="ECO:0000256" key="6">
    <source>
        <dbReference type="ARBA" id="ARBA00023049"/>
    </source>
</evidence>
<dbReference type="PANTHER" id="PTHR11804">
    <property type="entry name" value="PROTEASE M3 THIMET OLIGOPEPTIDASE-RELATED"/>
    <property type="match status" value="1"/>
</dbReference>
<keyword evidence="2 9" id="KW-0645">Protease</keyword>
<feature type="domain" description="Oligopeptidase A N-terminal" evidence="11">
    <location>
        <begin position="28"/>
        <end position="148"/>
    </location>
</feature>
<evidence type="ECO:0000256" key="1">
    <source>
        <dbReference type="ARBA" id="ARBA00006040"/>
    </source>
</evidence>
<keyword evidence="13" id="KW-1185">Reference proteome</keyword>
<dbReference type="RefSeq" id="WP_306728209.1">
    <property type="nucleotide sequence ID" value="NZ_JAVDDT010000004.1"/>
</dbReference>
<dbReference type="EMBL" id="JAVDDT010000004">
    <property type="protein sequence ID" value="MDQ2069709.1"/>
    <property type="molecule type" value="Genomic_DNA"/>
</dbReference>
<comment type="cofactor">
    <cofactor evidence="9">
        <name>Zn(2+)</name>
        <dbReference type="ChEBI" id="CHEBI:29105"/>
    </cofactor>
    <text evidence="9">Binds 1 zinc ion.</text>
</comment>
<keyword evidence="3 9" id="KW-0479">Metal-binding</keyword>
<dbReference type="Pfam" id="PF19310">
    <property type="entry name" value="TOP_N"/>
    <property type="match status" value="1"/>
</dbReference>
<evidence type="ECO:0000256" key="3">
    <source>
        <dbReference type="ARBA" id="ARBA00022723"/>
    </source>
</evidence>
<comment type="caution">
    <text evidence="12">The sequence shown here is derived from an EMBL/GenBank/DDBJ whole genome shotgun (WGS) entry which is preliminary data.</text>
</comment>
<keyword evidence="5 9" id="KW-0862">Zinc</keyword>
<evidence type="ECO:0000256" key="8">
    <source>
        <dbReference type="ARBA" id="ARBA00026100"/>
    </source>
</evidence>
<protein>
    <recommendedName>
        <fullName evidence="8">oligopeptidase A</fullName>
        <ecNumber evidence="8">3.4.24.70</ecNumber>
    </recommendedName>
</protein>
<dbReference type="InterPro" id="IPR001567">
    <property type="entry name" value="Pept_M3A_M3B_dom"/>
</dbReference>
<sequence length="682" mass="76918">MNNPLLAEFDLPPFSQLQAEHFLPAVEQVLADNRRGIEALLEKGGPWSWESLAEPLEAFDDRLARVFSPISHLNNVRNEEAVREAFNACLEQITRYEAELGQNRGLYEAWQALKADTVWAGLDQAQRKTVDDTLRDFRLSGVALDEPERSRFREIQESLSRLQSRFEENVLDATQSWTLAVNDPARVAGIPEPDLARAKGRAADQEQDGWLFSLEFPDFLAIMQHADDRELRAQMHQANATRASEIGPQGGQFDNGPVMAEIIALRHEAARLLDFSDFAELSLATKMAESGDAVMGFLEDLLRRCRPAAEQEFAELAAFARESLGIETLQPWDTLYASEKRREALHAISDEQLRPYFPLEKVLSGLFEIAGELYGISVESQSKVDAWHEDVRLYELRDGESGERIGRLYVDLYARPGKRGGAWMDECINRRRTVEGLQTPVAYLTCNFGAPARGEVSLLNHDDVITLFHEFGHCLQHLLTEMNVSDVAGIHGVEWDAVELPSQFQEHFAWPREGIDRLAEHHDTGEPLPESLHQAMLSARNFQAAMKLVRQLEFAIFDMRLHREYRGQTGFDVQGLLDEVRKKVTVVPVADYDRFAHSFAHIFGGGYAAGYYSYLWAEVLSSDAFAAFEEAGLFDRETGQRFRRTVLGLGGSLPAADVFRQFRGRDPELSAFLRHHGIGDAA</sequence>
<keyword evidence="6 9" id="KW-0482">Metalloprotease</keyword>
<dbReference type="GO" id="GO:0016787">
    <property type="term" value="F:hydrolase activity"/>
    <property type="evidence" value="ECO:0007669"/>
    <property type="project" value="UniProtKB-KW"/>
</dbReference>
<organism evidence="12 13">
    <name type="scientific">Natronospira bacteriovora</name>
    <dbReference type="NCBI Taxonomy" id="3069753"/>
    <lineage>
        <taxon>Bacteria</taxon>
        <taxon>Pseudomonadati</taxon>
        <taxon>Pseudomonadota</taxon>
        <taxon>Gammaproteobacteria</taxon>
        <taxon>Natronospirales</taxon>
        <taxon>Natronospiraceae</taxon>
        <taxon>Natronospira</taxon>
    </lineage>
</organism>
<proteinExistence type="inferred from homology"/>
<dbReference type="Proteomes" id="UP001239019">
    <property type="component" value="Unassembled WGS sequence"/>
</dbReference>
<dbReference type="InterPro" id="IPR045666">
    <property type="entry name" value="OpdA_N"/>
</dbReference>
<evidence type="ECO:0000313" key="13">
    <source>
        <dbReference type="Proteomes" id="UP001239019"/>
    </source>
</evidence>
<reference evidence="12 13" key="1">
    <citation type="submission" date="2023-08" db="EMBL/GenBank/DDBJ databases">
        <title>Whole-genome sequencing of halo(alkali)philic microorganisms from hypersaline lakes.</title>
        <authorList>
            <person name="Sorokin D.Y."/>
            <person name="Abbas B."/>
            <person name="Merkel A.Y."/>
        </authorList>
    </citation>
    <scope>NUCLEOTIDE SEQUENCE [LARGE SCALE GENOMIC DNA]</scope>
    <source>
        <strain evidence="12 13">AB-CW4</strain>
    </source>
</reference>
<dbReference type="Gene3D" id="1.10.1370.10">
    <property type="entry name" value="Neurolysin, domain 3"/>
    <property type="match status" value="1"/>
</dbReference>
<accession>A0ABU0W6S3</accession>
<comment type="catalytic activity">
    <reaction evidence="7">
        <text>Hydrolysis of oligopeptides, with broad specificity. Gly or Ala commonly occur as P1 or P1' residues, but more distant residues are also important, as is shown by the fact that Z-Gly-Pro-Gly-|-Gly-Pro-Ala is cleaved, but not Z-(Gly)(5).</text>
        <dbReference type="EC" id="3.4.24.70"/>
    </reaction>
</comment>
<dbReference type="EC" id="3.4.24.70" evidence="8"/>
<evidence type="ECO:0000313" key="12">
    <source>
        <dbReference type="EMBL" id="MDQ2069709.1"/>
    </source>
</evidence>
<evidence type="ECO:0000256" key="7">
    <source>
        <dbReference type="ARBA" id="ARBA00024603"/>
    </source>
</evidence>
<dbReference type="CDD" id="cd06456">
    <property type="entry name" value="M3A_DCP"/>
    <property type="match status" value="1"/>
</dbReference>
<dbReference type="SUPFAM" id="SSF55486">
    <property type="entry name" value="Metalloproteases ('zincins'), catalytic domain"/>
    <property type="match status" value="1"/>
</dbReference>
<dbReference type="Gene3D" id="3.40.390.10">
    <property type="entry name" value="Collagenase (Catalytic Domain)"/>
    <property type="match status" value="1"/>
</dbReference>
<dbReference type="PANTHER" id="PTHR11804:SF84">
    <property type="entry name" value="SACCHAROLYSIN"/>
    <property type="match status" value="1"/>
</dbReference>
<dbReference type="InterPro" id="IPR034005">
    <property type="entry name" value="M3A_DCP"/>
</dbReference>
<comment type="similarity">
    <text evidence="1 9">Belongs to the peptidase M3 family.</text>
</comment>
<gene>
    <name evidence="12" type="ORF">RBH19_07480</name>
</gene>
<evidence type="ECO:0000259" key="11">
    <source>
        <dbReference type="Pfam" id="PF19310"/>
    </source>
</evidence>
<keyword evidence="4 9" id="KW-0378">Hydrolase</keyword>
<evidence type="ECO:0000256" key="4">
    <source>
        <dbReference type="ARBA" id="ARBA00022801"/>
    </source>
</evidence>
<dbReference type="InterPro" id="IPR045090">
    <property type="entry name" value="Pept_M3A_M3B"/>
</dbReference>
<feature type="domain" description="Peptidase M3A/M3B catalytic" evidence="10">
    <location>
        <begin position="222"/>
        <end position="677"/>
    </location>
</feature>
<evidence type="ECO:0000256" key="2">
    <source>
        <dbReference type="ARBA" id="ARBA00022670"/>
    </source>
</evidence>
<dbReference type="InterPro" id="IPR024079">
    <property type="entry name" value="MetalloPept_cat_dom_sf"/>
</dbReference>
<evidence type="ECO:0000256" key="9">
    <source>
        <dbReference type="RuleBase" id="RU003435"/>
    </source>
</evidence>
<dbReference type="InterPro" id="IPR024077">
    <property type="entry name" value="Neurolysin/TOP_dom2"/>
</dbReference>